<accession>A0AAX3NTR2</accession>
<sequence length="79" mass="9257">MNHIDLIRMNQQLENWKSISELADSYPQFSRSTLKTLFWKRDERPGLSRCARMVGKKLFVNVPMFGLWLGGQLPEQMGE</sequence>
<dbReference type="EMBL" id="CP118988">
    <property type="protein sequence ID" value="WED77001.1"/>
    <property type="molecule type" value="Genomic_DNA"/>
</dbReference>
<dbReference type="Proteomes" id="UP001213721">
    <property type="component" value="Chromosome"/>
</dbReference>
<proteinExistence type="predicted"/>
<name>A0AAX3NTR2_9GAMM</name>
<evidence type="ECO:0000313" key="2">
    <source>
        <dbReference type="Proteomes" id="UP001213721"/>
    </source>
</evidence>
<gene>
    <name evidence="1" type="ORF">PYU98_01580</name>
</gene>
<protein>
    <recommendedName>
        <fullName evidence="3">XRE family transcriptional regulator</fullName>
    </recommendedName>
</protein>
<organism evidence="1 2">
    <name type="scientific">Aeromonas allosaccharophila</name>
    <dbReference type="NCBI Taxonomy" id="656"/>
    <lineage>
        <taxon>Bacteria</taxon>
        <taxon>Pseudomonadati</taxon>
        <taxon>Pseudomonadota</taxon>
        <taxon>Gammaproteobacteria</taxon>
        <taxon>Aeromonadales</taxon>
        <taxon>Aeromonadaceae</taxon>
        <taxon>Aeromonas</taxon>
    </lineage>
</organism>
<evidence type="ECO:0008006" key="3">
    <source>
        <dbReference type="Google" id="ProtNLM"/>
    </source>
</evidence>
<reference evidence="1" key="1">
    <citation type="submission" date="2023-02" db="EMBL/GenBank/DDBJ databases">
        <title>The sequence of Aeromonas allosaccharophila K520.</title>
        <authorList>
            <person name="Luo X."/>
        </authorList>
    </citation>
    <scope>NUCLEOTIDE SEQUENCE</scope>
    <source>
        <strain evidence="1">K520</strain>
    </source>
</reference>
<evidence type="ECO:0000313" key="1">
    <source>
        <dbReference type="EMBL" id="WED77001.1"/>
    </source>
</evidence>
<dbReference type="AlphaFoldDB" id="A0AAX3NTR2"/>
<dbReference type="RefSeq" id="WP_199428770.1">
    <property type="nucleotide sequence ID" value="NZ_CP118988.1"/>
</dbReference>